<dbReference type="Gene3D" id="3.10.450.40">
    <property type="match status" value="1"/>
</dbReference>
<dbReference type="Proteomes" id="UP000627838">
    <property type="component" value="Unassembled WGS sequence"/>
</dbReference>
<evidence type="ECO:0000313" key="4">
    <source>
        <dbReference type="EMBL" id="MBE1530538.1"/>
    </source>
</evidence>
<feature type="region of interest" description="Disordered" evidence="1">
    <location>
        <begin position="19"/>
        <end position="46"/>
    </location>
</feature>
<feature type="compositionally biased region" description="Polar residues" evidence="1">
    <location>
        <begin position="31"/>
        <end position="44"/>
    </location>
</feature>
<evidence type="ECO:0000313" key="5">
    <source>
        <dbReference type="Proteomes" id="UP000627838"/>
    </source>
</evidence>
<evidence type="ECO:0000256" key="1">
    <source>
        <dbReference type="SAM" id="MobiDB-lite"/>
    </source>
</evidence>
<feature type="signal peptide" evidence="2">
    <location>
        <begin position="1"/>
        <end position="18"/>
    </location>
</feature>
<evidence type="ECO:0000256" key="2">
    <source>
        <dbReference type="SAM" id="SignalP"/>
    </source>
</evidence>
<dbReference type="EMBL" id="JADBDZ010000001">
    <property type="protein sequence ID" value="MBE1530538.1"/>
    <property type="molecule type" value="Genomic_DNA"/>
</dbReference>
<accession>A0ABR9JJC9</accession>
<proteinExistence type="predicted"/>
<keyword evidence="5" id="KW-1185">Reference proteome</keyword>
<dbReference type="Pfam" id="PF03413">
    <property type="entry name" value="PepSY"/>
    <property type="match status" value="1"/>
</dbReference>
<feature type="chain" id="PRO_5045793593" evidence="2">
    <location>
        <begin position="19"/>
        <end position="185"/>
    </location>
</feature>
<gene>
    <name evidence="4" type="ORF">H4W34_000371</name>
</gene>
<keyword evidence="2" id="KW-0732">Signal</keyword>
<organism evidence="4 5">
    <name type="scientific">Actinomadura algeriensis</name>
    <dbReference type="NCBI Taxonomy" id="1679523"/>
    <lineage>
        <taxon>Bacteria</taxon>
        <taxon>Bacillati</taxon>
        <taxon>Actinomycetota</taxon>
        <taxon>Actinomycetes</taxon>
        <taxon>Streptosporangiales</taxon>
        <taxon>Thermomonosporaceae</taxon>
        <taxon>Actinomadura</taxon>
    </lineage>
</organism>
<name>A0ABR9JJC9_9ACTN</name>
<dbReference type="PROSITE" id="PS51257">
    <property type="entry name" value="PROKAR_LIPOPROTEIN"/>
    <property type="match status" value="1"/>
</dbReference>
<dbReference type="RefSeq" id="WP_192757529.1">
    <property type="nucleotide sequence ID" value="NZ_JADBDZ010000001.1"/>
</dbReference>
<reference evidence="4 5" key="1">
    <citation type="submission" date="2020-10" db="EMBL/GenBank/DDBJ databases">
        <title>Sequencing the genomes of 1000 actinobacteria strains.</title>
        <authorList>
            <person name="Klenk H.-P."/>
        </authorList>
    </citation>
    <scope>NUCLEOTIDE SEQUENCE [LARGE SCALE GENOMIC DNA]</scope>
    <source>
        <strain evidence="4 5">DSM 46744</strain>
    </source>
</reference>
<dbReference type="Gene3D" id="3.30.505.20">
    <property type="match status" value="1"/>
</dbReference>
<dbReference type="InterPro" id="IPR025711">
    <property type="entry name" value="PepSY"/>
</dbReference>
<comment type="caution">
    <text evidence="4">The sequence shown here is derived from an EMBL/GenBank/DDBJ whole genome shotgun (WGS) entry which is preliminary data.</text>
</comment>
<sequence>MRGLAAALAAVVALSACGGGDDPETPGASATAETLTAPNTTPLPVTTPADGALERAAATALKAAPGGTLTSIETEGPGWEVQVVTADGTEHELFVTGPGTQVVRSDVEREERADRDEHLERIRRAKLNYRDAADAIRASVAGSRISELDLDTVRGTVVWEGDVTGPDGARHALTIDARTGRVLRR</sequence>
<feature type="domain" description="PepSY" evidence="3">
    <location>
        <begin position="128"/>
        <end position="184"/>
    </location>
</feature>
<protein>
    <submittedName>
        <fullName evidence="4">Membrane protein YkoI</fullName>
    </submittedName>
</protein>
<evidence type="ECO:0000259" key="3">
    <source>
        <dbReference type="Pfam" id="PF03413"/>
    </source>
</evidence>